<comment type="similarity">
    <text evidence="1">Belongs to the APC10 family.</text>
</comment>
<dbReference type="InterPro" id="IPR016901">
    <property type="entry name" value="APC10/Doc1"/>
</dbReference>
<evidence type="ECO:0000256" key="6">
    <source>
        <dbReference type="ARBA" id="ARBA00023306"/>
    </source>
</evidence>
<accession>J9DQA8</accession>
<dbReference type="GO" id="GO:0031145">
    <property type="term" value="P:anaphase-promoting complex-dependent catabolic process"/>
    <property type="evidence" value="ECO:0007669"/>
    <property type="project" value="InterPro"/>
</dbReference>
<keyword evidence="3" id="KW-0132">Cell division</keyword>
<comment type="caution">
    <text evidence="8">The sequence shown here is derived from an EMBL/GenBank/DDBJ whole genome shotgun (WGS) entry which is preliminary data.</text>
</comment>
<keyword evidence="5" id="KW-0833">Ubl conjugation pathway</keyword>
<evidence type="ECO:0000313" key="8">
    <source>
        <dbReference type="EMBL" id="EJW71731.1"/>
    </source>
</evidence>
<evidence type="ECO:0000313" key="9">
    <source>
        <dbReference type="Proteomes" id="UP000004810"/>
    </source>
</evidence>
<organism evidence="8 9">
    <name type="scientific">Wuchereria bancrofti</name>
    <dbReference type="NCBI Taxonomy" id="6293"/>
    <lineage>
        <taxon>Eukaryota</taxon>
        <taxon>Metazoa</taxon>
        <taxon>Ecdysozoa</taxon>
        <taxon>Nematoda</taxon>
        <taxon>Chromadorea</taxon>
        <taxon>Rhabditida</taxon>
        <taxon>Spirurina</taxon>
        <taxon>Spiruromorpha</taxon>
        <taxon>Filarioidea</taxon>
        <taxon>Onchocercidae</taxon>
        <taxon>Wuchereria</taxon>
    </lineage>
</organism>
<dbReference type="EMBL" id="ADBV01017832">
    <property type="protein sequence ID" value="EJW71731.1"/>
    <property type="molecule type" value="Genomic_DNA"/>
</dbReference>
<reference evidence="9" key="1">
    <citation type="submission" date="2012-08" db="EMBL/GenBank/DDBJ databases">
        <title>The Genome Sequence of Wuchereria bancrofti.</title>
        <authorList>
            <person name="Nutman T.B."/>
            <person name="Fink D.L."/>
            <person name="Russ C."/>
            <person name="Young S."/>
            <person name="Zeng Q."/>
            <person name="Koehrsen M."/>
            <person name="Alvarado L."/>
            <person name="Berlin A."/>
            <person name="Chapman S.B."/>
            <person name="Chen Z."/>
            <person name="Freedman E."/>
            <person name="Gellesch M."/>
            <person name="Goldberg J."/>
            <person name="Griggs A."/>
            <person name="Gujja S."/>
            <person name="Heilman E.R."/>
            <person name="Heiman D."/>
            <person name="Hepburn T."/>
            <person name="Howarth C."/>
            <person name="Jen D."/>
            <person name="Larson L."/>
            <person name="Lewis B."/>
            <person name="Mehta T."/>
            <person name="Park D."/>
            <person name="Pearson M."/>
            <person name="Roberts A."/>
            <person name="Saif S."/>
            <person name="Shea T."/>
            <person name="Shenoy N."/>
            <person name="Sisk P."/>
            <person name="Stolte C."/>
            <person name="Sykes S."/>
            <person name="Walk T."/>
            <person name="White J."/>
            <person name="Yandava C."/>
            <person name="Haas B."/>
            <person name="Henn M.R."/>
            <person name="Nusbaum C."/>
            <person name="Birren B."/>
        </authorList>
    </citation>
    <scope>NUCLEOTIDE SEQUENCE [LARGE SCALE GENOMIC DNA]</scope>
    <source>
        <strain evidence="9">NA</strain>
    </source>
</reference>
<name>J9DQA8_WUCBA</name>
<evidence type="ECO:0000259" key="7">
    <source>
        <dbReference type="PROSITE" id="PS51284"/>
    </source>
</evidence>
<keyword evidence="6" id="KW-0131">Cell cycle</keyword>
<feature type="domain" description="DOC" evidence="7">
    <location>
        <begin position="1"/>
        <end position="92"/>
    </location>
</feature>
<dbReference type="PANTHER" id="PTHR12936:SF0">
    <property type="entry name" value="ANAPHASE-PROMOTING COMPLEX SUBUNIT 10"/>
    <property type="match status" value="1"/>
</dbReference>
<dbReference type="Gene3D" id="2.60.120.260">
    <property type="entry name" value="Galactose-binding domain-like"/>
    <property type="match status" value="1"/>
</dbReference>
<dbReference type="PROSITE" id="PS51284">
    <property type="entry name" value="DOC"/>
    <property type="match status" value="1"/>
</dbReference>
<dbReference type="PANTHER" id="PTHR12936">
    <property type="entry name" value="ANAPHASE-PROMOTING COMPLEX 10"/>
    <property type="match status" value="1"/>
</dbReference>
<dbReference type="AlphaFoldDB" id="J9DQA8"/>
<gene>
    <name evidence="8" type="ORF">WUBG_17358</name>
</gene>
<dbReference type="Proteomes" id="UP000004810">
    <property type="component" value="Unassembled WGS sequence"/>
</dbReference>
<evidence type="ECO:0000256" key="2">
    <source>
        <dbReference type="ARBA" id="ARBA00013927"/>
    </source>
</evidence>
<sequence length="106" mass="11611">MRIIGPTRARLDTGIKTMINAGTSISNVIDLRDADGGPSRAFVLQLQVVQNHQNGRDTHIRQMRIIGPTRARLDTGIKTMINAGTSISNVPLKFTSQTIAQFANIR</sequence>
<dbReference type="SUPFAM" id="SSF49785">
    <property type="entry name" value="Galactose-binding domain-like"/>
    <property type="match status" value="1"/>
</dbReference>
<evidence type="ECO:0000256" key="3">
    <source>
        <dbReference type="ARBA" id="ARBA00022618"/>
    </source>
</evidence>
<evidence type="ECO:0000256" key="4">
    <source>
        <dbReference type="ARBA" id="ARBA00022776"/>
    </source>
</evidence>
<dbReference type="InterPro" id="IPR008979">
    <property type="entry name" value="Galactose-bd-like_sf"/>
</dbReference>
<dbReference type="GO" id="GO:0051301">
    <property type="term" value="P:cell division"/>
    <property type="evidence" value="ECO:0007669"/>
    <property type="project" value="UniProtKB-KW"/>
</dbReference>
<protein>
    <recommendedName>
        <fullName evidence="2">Anaphase-promoting complex subunit 10</fullName>
    </recommendedName>
</protein>
<evidence type="ECO:0000256" key="1">
    <source>
        <dbReference type="ARBA" id="ARBA00006762"/>
    </source>
</evidence>
<dbReference type="InterPro" id="IPR004939">
    <property type="entry name" value="APC_su10/DOC_dom"/>
</dbReference>
<evidence type="ECO:0000256" key="5">
    <source>
        <dbReference type="ARBA" id="ARBA00022786"/>
    </source>
</evidence>
<dbReference type="GO" id="GO:0005680">
    <property type="term" value="C:anaphase-promoting complex"/>
    <property type="evidence" value="ECO:0007669"/>
    <property type="project" value="InterPro"/>
</dbReference>
<dbReference type="Pfam" id="PF03256">
    <property type="entry name" value="ANAPC10"/>
    <property type="match status" value="1"/>
</dbReference>
<proteinExistence type="inferred from homology"/>
<keyword evidence="4" id="KW-0498">Mitosis</keyword>
<dbReference type="GO" id="GO:0070979">
    <property type="term" value="P:protein K11-linked ubiquitination"/>
    <property type="evidence" value="ECO:0007669"/>
    <property type="project" value="TreeGrafter"/>
</dbReference>